<dbReference type="STRING" id="228959.SAMN05421797_11091"/>
<protein>
    <submittedName>
        <fullName evidence="1">Uncharacterized protein</fullName>
    </submittedName>
</protein>
<dbReference type="EMBL" id="FTMA01000010">
    <property type="protein sequence ID" value="SIR33641.1"/>
    <property type="molecule type" value="Genomic_DNA"/>
</dbReference>
<proteinExistence type="predicted"/>
<keyword evidence="2" id="KW-1185">Reference proteome</keyword>
<accession>A0A1N7A3S2</accession>
<dbReference type="Proteomes" id="UP000186953">
    <property type="component" value="Unassembled WGS sequence"/>
</dbReference>
<evidence type="ECO:0000313" key="2">
    <source>
        <dbReference type="Proteomes" id="UP000186953"/>
    </source>
</evidence>
<dbReference type="OrthoDB" id="1158385at2"/>
<evidence type="ECO:0000313" key="1">
    <source>
        <dbReference type="EMBL" id="SIR33641.1"/>
    </source>
</evidence>
<sequence length="248" mass="27875">MKIQMHLAAQYLAAAGISFLTKKDDDSHTNLGWSIEKQQLETHPLSSKGDILSLNYNTFSLEWNVSNNNASFLLDGKTHQQVLQWLEETSRLFLNKAYTYDFHYNLPYSIDATYTFKLNVPELKYLAALRTLAQSSVVKTLNTTDLESSIRVWPHHFDLGAYASLAHKVSVGFGLAIPDDIINEHYFYISGYGEQGSLDTNNFEILSLGEWKNTSFKGAVLPVANVNEKEVLQFFAEAIGSYTKTTGA</sequence>
<organism evidence="1 2">
    <name type="scientific">Maribacter ulvicola</name>
    <dbReference type="NCBI Taxonomy" id="228959"/>
    <lineage>
        <taxon>Bacteria</taxon>
        <taxon>Pseudomonadati</taxon>
        <taxon>Bacteroidota</taxon>
        <taxon>Flavobacteriia</taxon>
        <taxon>Flavobacteriales</taxon>
        <taxon>Flavobacteriaceae</taxon>
        <taxon>Maribacter</taxon>
    </lineage>
</organism>
<dbReference type="AlphaFoldDB" id="A0A1N7A3S2"/>
<name>A0A1N7A3S2_9FLAO</name>
<dbReference type="RefSeq" id="WP_076550976.1">
    <property type="nucleotide sequence ID" value="NZ_FTMA01000010.1"/>
</dbReference>
<reference evidence="2" key="1">
    <citation type="submission" date="2017-01" db="EMBL/GenBank/DDBJ databases">
        <authorList>
            <person name="Varghese N."/>
            <person name="Submissions S."/>
        </authorList>
    </citation>
    <scope>NUCLEOTIDE SEQUENCE [LARGE SCALE GENOMIC DNA]</scope>
    <source>
        <strain evidence="2">DSM 15366</strain>
    </source>
</reference>
<gene>
    <name evidence="1" type="ORF">SAMN05421797_11091</name>
</gene>